<gene>
    <name evidence="4" type="ORF">CBF35_06515</name>
</gene>
<organism evidence="4 5">
    <name type="scientific">Vagococcus salmoninarum</name>
    <dbReference type="NCBI Taxonomy" id="2739"/>
    <lineage>
        <taxon>Bacteria</taxon>
        <taxon>Bacillati</taxon>
        <taxon>Bacillota</taxon>
        <taxon>Bacilli</taxon>
        <taxon>Lactobacillales</taxon>
        <taxon>Enterococcaceae</taxon>
        <taxon>Vagococcus</taxon>
    </lineage>
</organism>
<evidence type="ECO:0000259" key="2">
    <source>
        <dbReference type="Pfam" id="PF06030"/>
    </source>
</evidence>
<dbReference type="AlphaFoldDB" id="A0A429ZQX4"/>
<dbReference type="GeneID" id="98568016"/>
<dbReference type="Pfam" id="PF11797">
    <property type="entry name" value="WxLIP_HBD"/>
    <property type="match status" value="1"/>
</dbReference>
<evidence type="ECO:0000313" key="4">
    <source>
        <dbReference type="EMBL" id="RST96048.1"/>
    </source>
</evidence>
<evidence type="ECO:0000259" key="3">
    <source>
        <dbReference type="Pfam" id="PF11797"/>
    </source>
</evidence>
<dbReference type="Pfam" id="PF06030">
    <property type="entry name" value="WxLIP_PGBD"/>
    <property type="match status" value="1"/>
</dbReference>
<feature type="domain" description="WxL Interacting Protein host binding" evidence="3">
    <location>
        <begin position="166"/>
        <end position="310"/>
    </location>
</feature>
<evidence type="ECO:0000256" key="1">
    <source>
        <dbReference type="SAM" id="Phobius"/>
    </source>
</evidence>
<sequence length="365" mass="40480">MKKKNSLKLMIVGLLTVFGGLGVGEVANAEASPISVNPILPENQFNKEVSYYHLMMEPGEKQEIELQIFNSSDEERVALVTLTAATTNDNGLIDYNLPDKKVDKSLLYGFPTIASTPKEVKVPANKDVKTKISIKMPAESYDGMILGGINVKAKKKVAKDQDKQSSGMKIENEMNYAIGVVLVENEAPVKTNMELLKVSASQIMGNNTTKATLQNPTSVVMENVTIEAKIYKADNETVLYETKKENYRMAPNSSFDFGIPIGNERYKAGDYRLKLVATSDPKSAKDGEKQTWEFDEKFTIKRAEADKLNESAVDLPTDYTLYYIGGAVIALLVIGGIILLISLRRKKQAQIAAEKQARRRKKVRK</sequence>
<dbReference type="InterPro" id="IPR021759">
    <property type="entry name" value="WxLIP_HBD"/>
</dbReference>
<keyword evidence="1" id="KW-0812">Transmembrane</keyword>
<dbReference type="InterPro" id="IPR010317">
    <property type="entry name" value="WxLIP_PGBD"/>
</dbReference>
<keyword evidence="5" id="KW-1185">Reference proteome</keyword>
<comment type="caution">
    <text evidence="4">The sequence shown here is derived from an EMBL/GenBank/DDBJ whole genome shotgun (WGS) entry which is preliminary data.</text>
</comment>
<dbReference type="OrthoDB" id="2148359at2"/>
<keyword evidence="1" id="KW-0472">Membrane</keyword>
<dbReference type="RefSeq" id="WP_126779302.1">
    <property type="nucleotide sequence ID" value="NZ_CAUQJP010000067.1"/>
</dbReference>
<dbReference type="EMBL" id="NGJU01000008">
    <property type="protein sequence ID" value="RST96048.1"/>
    <property type="molecule type" value="Genomic_DNA"/>
</dbReference>
<evidence type="ECO:0000313" key="5">
    <source>
        <dbReference type="Proteomes" id="UP000287239"/>
    </source>
</evidence>
<protein>
    <submittedName>
        <fullName evidence="4">Uncharacterized protein</fullName>
    </submittedName>
</protein>
<accession>A0A429ZQX4</accession>
<feature type="transmembrane region" description="Helical" evidence="1">
    <location>
        <begin position="321"/>
        <end position="341"/>
    </location>
</feature>
<reference evidence="4 5" key="1">
    <citation type="submission" date="2017-05" db="EMBL/GenBank/DDBJ databases">
        <title>Vagococcus spp. assemblies.</title>
        <authorList>
            <person name="Gulvik C.A."/>
        </authorList>
    </citation>
    <scope>NUCLEOTIDE SEQUENCE [LARGE SCALE GENOMIC DNA]</scope>
    <source>
        <strain evidence="4 5">NCFB 2777</strain>
    </source>
</reference>
<proteinExistence type="predicted"/>
<dbReference type="Proteomes" id="UP000287239">
    <property type="component" value="Unassembled WGS sequence"/>
</dbReference>
<keyword evidence="1" id="KW-1133">Transmembrane helix</keyword>
<name>A0A429ZQX4_9ENTE</name>
<feature type="domain" description="WxL Interacting Protein peptidoglycan binding" evidence="2">
    <location>
        <begin position="35"/>
        <end position="152"/>
    </location>
</feature>